<dbReference type="RefSeq" id="WP_123948178.1">
    <property type="nucleotide sequence ID" value="NZ_PQJL01000005.1"/>
</dbReference>
<accession>A0A423Y093</accession>
<gene>
    <name evidence="2" type="ORF">C3E80_06250</name>
</gene>
<name>A0A423Y093_9ENTR</name>
<evidence type="ECO:0000313" key="3">
    <source>
        <dbReference type="Proteomes" id="UP000285793"/>
    </source>
</evidence>
<feature type="chain" id="PRO_5019084294" evidence="1">
    <location>
        <begin position="20"/>
        <end position="135"/>
    </location>
</feature>
<evidence type="ECO:0000313" key="2">
    <source>
        <dbReference type="EMBL" id="ROW62795.1"/>
    </source>
</evidence>
<keyword evidence="1" id="KW-0732">Signal</keyword>
<dbReference type="EMBL" id="PQJL01000005">
    <property type="protein sequence ID" value="ROW62795.1"/>
    <property type="molecule type" value="Genomic_DNA"/>
</dbReference>
<protein>
    <submittedName>
        <fullName evidence="2">Uncharacterized protein</fullName>
    </submittedName>
</protein>
<dbReference type="Proteomes" id="UP000285793">
    <property type="component" value="Unassembled WGS sequence"/>
</dbReference>
<comment type="caution">
    <text evidence="2">The sequence shown here is derived from an EMBL/GenBank/DDBJ whole genome shotgun (WGS) entry which is preliminary data.</text>
</comment>
<proteinExistence type="predicted"/>
<feature type="signal peptide" evidence="1">
    <location>
        <begin position="1"/>
        <end position="19"/>
    </location>
</feature>
<sequence>MKRIVMAFGLAVVSNVTMAQCWVVSNLQGYGAMDINKYEYGTDRISNGIFQLAIEGEKATLLNVGKSVSGSGMFYVPISATTATGLYHDQNTTTVETWSIAENKKVLYSKVINSVFGSSTKSFVGDVVGSCQTKP</sequence>
<dbReference type="AlphaFoldDB" id="A0A423Y093"/>
<organism evidence="2 3">
    <name type="scientific">Cronobacter malonaticus</name>
    <dbReference type="NCBI Taxonomy" id="413503"/>
    <lineage>
        <taxon>Bacteria</taxon>
        <taxon>Pseudomonadati</taxon>
        <taxon>Pseudomonadota</taxon>
        <taxon>Gammaproteobacteria</taxon>
        <taxon>Enterobacterales</taxon>
        <taxon>Enterobacteriaceae</taxon>
        <taxon>Cronobacter</taxon>
    </lineage>
</organism>
<evidence type="ECO:0000256" key="1">
    <source>
        <dbReference type="SAM" id="SignalP"/>
    </source>
</evidence>
<reference evidence="2 3" key="1">
    <citation type="journal article" date="2018" name="Front. Microbiol.">
        <title>An Investigation of an Acute Gastroenteritis Outbreak: Cronobacter sakazakii, a Potential Cause of Food-Borne Illness.</title>
        <authorList>
            <person name="Yong W."/>
            <person name="Guo B."/>
            <person name="Shi X."/>
            <person name="Cheng T."/>
            <person name="Chen M."/>
            <person name="Jiang X."/>
            <person name="Ye Y."/>
            <person name="Wang J."/>
            <person name="Xie G."/>
            <person name="Ding J."/>
        </authorList>
    </citation>
    <scope>NUCLEOTIDE SEQUENCE [LARGE SCALE GENOMIC DNA]</scope>
    <source>
        <strain evidence="2 3">S1</strain>
    </source>
</reference>